<accession>A0A922I9D6</accession>
<gene>
    <name evidence="11" type="primary">IMPA1</name>
    <name evidence="11" type="ORF">DERF_001821</name>
    <name evidence="10" type="ORF">HUG17_6829</name>
</gene>
<feature type="binding site" evidence="8">
    <location>
        <position position="77"/>
    </location>
    <ligand>
        <name>Mg(2+)</name>
        <dbReference type="ChEBI" id="CHEBI:18420"/>
        <label>1</label>
        <note>catalytic</note>
    </ligand>
</feature>
<proteinExistence type="inferred from homology"/>
<keyword evidence="6 9" id="KW-0378">Hydrolase</keyword>
<dbReference type="PROSITE" id="PS00629">
    <property type="entry name" value="IMP_1"/>
    <property type="match status" value="1"/>
</dbReference>
<dbReference type="Gene3D" id="3.40.190.80">
    <property type="match status" value="1"/>
</dbReference>
<dbReference type="InterPro" id="IPR020583">
    <property type="entry name" value="Inositol_monoP_metal-BS"/>
</dbReference>
<evidence type="ECO:0000256" key="3">
    <source>
        <dbReference type="ARBA" id="ARBA00005152"/>
    </source>
</evidence>
<dbReference type="GO" id="GO:0008934">
    <property type="term" value="F:inositol monophosphate 1-phosphatase activity"/>
    <property type="evidence" value="ECO:0007669"/>
    <property type="project" value="InterPro"/>
</dbReference>
<dbReference type="InterPro" id="IPR020552">
    <property type="entry name" value="Inositol_monoPase_Li-sen"/>
</dbReference>
<dbReference type="GO" id="GO:0046872">
    <property type="term" value="F:metal ion binding"/>
    <property type="evidence" value="ECO:0007669"/>
    <property type="project" value="UniProtKB-KW"/>
</dbReference>
<evidence type="ECO:0000256" key="4">
    <source>
        <dbReference type="ARBA" id="ARBA00009759"/>
    </source>
</evidence>
<name>A0A922I9D6_DERFA</name>
<dbReference type="PRINTS" id="PR00377">
    <property type="entry name" value="IMPHPHTASES"/>
</dbReference>
<feature type="binding site" evidence="8">
    <location>
        <position position="229"/>
    </location>
    <ligand>
        <name>Mg(2+)</name>
        <dbReference type="ChEBI" id="CHEBI:18420"/>
        <label>1</label>
        <note>catalytic</note>
    </ligand>
</feature>
<dbReference type="Pfam" id="PF00459">
    <property type="entry name" value="Inositol_P"/>
    <property type="match status" value="1"/>
</dbReference>
<organism evidence="11 12">
    <name type="scientific">Dermatophagoides farinae</name>
    <name type="common">American house dust mite</name>
    <dbReference type="NCBI Taxonomy" id="6954"/>
    <lineage>
        <taxon>Eukaryota</taxon>
        <taxon>Metazoa</taxon>
        <taxon>Ecdysozoa</taxon>
        <taxon>Arthropoda</taxon>
        <taxon>Chelicerata</taxon>
        <taxon>Arachnida</taxon>
        <taxon>Acari</taxon>
        <taxon>Acariformes</taxon>
        <taxon>Sarcoptiformes</taxon>
        <taxon>Astigmata</taxon>
        <taxon>Psoroptidia</taxon>
        <taxon>Analgoidea</taxon>
        <taxon>Pyroglyphidae</taxon>
        <taxon>Dermatophagoidinae</taxon>
        <taxon>Dermatophagoides</taxon>
    </lineage>
</organism>
<dbReference type="PANTHER" id="PTHR20854:SF4">
    <property type="entry name" value="INOSITOL-1-MONOPHOSPHATASE-RELATED"/>
    <property type="match status" value="1"/>
</dbReference>
<reference evidence="10" key="3">
    <citation type="journal article" date="2021" name="World Allergy Organ. J.">
        <title>Chromosome-level assembly of Dermatophagoides farinae genome and transcriptome reveals two novel allergens Der f 37 and Der f 39.</title>
        <authorList>
            <person name="Chen J."/>
            <person name="Cai Z."/>
            <person name="Fan D."/>
            <person name="Hu J."/>
            <person name="Hou Y."/>
            <person name="He Y."/>
            <person name="Zhang Z."/>
            <person name="Zhao Z."/>
            <person name="Gao P."/>
            <person name="Hu W."/>
            <person name="Sun J."/>
            <person name="Li J."/>
            <person name="Ji K."/>
        </authorList>
    </citation>
    <scope>NUCLEOTIDE SEQUENCE</scope>
    <source>
        <strain evidence="10">JKM2019</strain>
    </source>
</reference>
<dbReference type="FunFam" id="3.30.540.10:FF:000004">
    <property type="entry name" value="Inositol-1-monophosphatase"/>
    <property type="match status" value="1"/>
</dbReference>
<protein>
    <recommendedName>
        <fullName evidence="9">Inositol-1-monophosphatase</fullName>
        <ecNumber evidence="9">3.1.3.25</ecNumber>
    </recommendedName>
</protein>
<comment type="catalytic activity">
    <reaction evidence="1 9">
        <text>a myo-inositol phosphate + H2O = myo-inositol + phosphate</text>
        <dbReference type="Rhea" id="RHEA:24056"/>
        <dbReference type="ChEBI" id="CHEBI:15377"/>
        <dbReference type="ChEBI" id="CHEBI:17268"/>
        <dbReference type="ChEBI" id="CHEBI:43474"/>
        <dbReference type="ChEBI" id="CHEBI:84139"/>
        <dbReference type="EC" id="3.1.3.25"/>
    </reaction>
</comment>
<evidence type="ECO:0000256" key="7">
    <source>
        <dbReference type="ARBA" id="ARBA00022842"/>
    </source>
</evidence>
<dbReference type="Proteomes" id="UP000828236">
    <property type="component" value="Unassembled WGS sequence"/>
</dbReference>
<keyword evidence="12" id="KW-1185">Reference proteome</keyword>
<keyword evidence="5 8" id="KW-0479">Metal-binding</keyword>
<keyword evidence="7 8" id="KW-0460">Magnesium</keyword>
<feature type="binding site" evidence="8">
    <location>
        <position position="100"/>
    </location>
    <ligand>
        <name>Mg(2+)</name>
        <dbReference type="ChEBI" id="CHEBI:18420"/>
        <label>1</label>
        <note>catalytic</note>
    </ligand>
</feature>
<dbReference type="GO" id="GO:0006020">
    <property type="term" value="P:inositol metabolic process"/>
    <property type="evidence" value="ECO:0007669"/>
    <property type="project" value="TreeGrafter"/>
</dbReference>
<evidence type="ECO:0000256" key="2">
    <source>
        <dbReference type="ARBA" id="ARBA00001946"/>
    </source>
</evidence>
<dbReference type="SUPFAM" id="SSF56655">
    <property type="entry name" value="Carbohydrate phosphatase"/>
    <property type="match status" value="1"/>
</dbReference>
<evidence type="ECO:0000313" key="11">
    <source>
        <dbReference type="EMBL" id="KAH9527827.1"/>
    </source>
</evidence>
<dbReference type="EMBL" id="SDOV01000009">
    <property type="protein sequence ID" value="KAH7636623.1"/>
    <property type="molecule type" value="Genomic_DNA"/>
</dbReference>
<dbReference type="EMBL" id="ASGP02000001">
    <property type="protein sequence ID" value="KAH9527827.1"/>
    <property type="molecule type" value="Genomic_DNA"/>
</dbReference>
<dbReference type="GO" id="GO:0007165">
    <property type="term" value="P:signal transduction"/>
    <property type="evidence" value="ECO:0007669"/>
    <property type="project" value="TreeGrafter"/>
</dbReference>
<comment type="cofactor">
    <cofactor evidence="2 8 9">
        <name>Mg(2+)</name>
        <dbReference type="ChEBI" id="CHEBI:18420"/>
    </cofactor>
</comment>
<comment type="caution">
    <text evidence="11">The sequence shown here is derived from an EMBL/GenBank/DDBJ whole genome shotgun (WGS) entry which is preliminary data.</text>
</comment>
<reference evidence="10" key="2">
    <citation type="submission" date="2020-06" db="EMBL/GenBank/DDBJ databases">
        <authorList>
            <person name="Ji K."/>
            <person name="Li J."/>
        </authorList>
    </citation>
    <scope>NUCLEOTIDE SEQUENCE</scope>
    <source>
        <strain evidence="10">JKM2019</strain>
        <tissue evidence="10">Whole body</tissue>
    </source>
</reference>
<comment type="similarity">
    <text evidence="4 9">Belongs to the inositol monophosphatase superfamily.</text>
</comment>
<reference evidence="11" key="1">
    <citation type="submission" date="2013-05" db="EMBL/GenBank/DDBJ databases">
        <authorList>
            <person name="Yim A.K.Y."/>
            <person name="Chan T.F."/>
            <person name="Ji K.M."/>
            <person name="Liu X.Y."/>
            <person name="Zhou J.W."/>
            <person name="Li R.Q."/>
            <person name="Yang K.Y."/>
            <person name="Li J."/>
            <person name="Li M."/>
            <person name="Law P.T.W."/>
            <person name="Wu Y.L."/>
            <person name="Cai Z.L."/>
            <person name="Qin H."/>
            <person name="Bao Y."/>
            <person name="Leung R.K.K."/>
            <person name="Ng P.K.S."/>
            <person name="Zou J."/>
            <person name="Zhong X.J."/>
            <person name="Ran P.X."/>
            <person name="Zhong N.S."/>
            <person name="Liu Z.G."/>
            <person name="Tsui S.K.W."/>
        </authorList>
    </citation>
    <scope>NUCLEOTIDE SEQUENCE</scope>
    <source>
        <strain evidence="11">Derf</strain>
        <tissue evidence="11">Whole organism</tissue>
    </source>
</reference>
<feature type="binding site" evidence="8">
    <location>
        <position position="99"/>
    </location>
    <ligand>
        <name>Mg(2+)</name>
        <dbReference type="ChEBI" id="CHEBI:18420"/>
        <label>1</label>
        <note>catalytic</note>
    </ligand>
</feature>
<dbReference type="InterPro" id="IPR033942">
    <property type="entry name" value="IMPase"/>
</dbReference>
<dbReference type="OrthoDB" id="10254945at2759"/>
<reference evidence="11" key="4">
    <citation type="journal article" date="2022" name="Res Sq">
        <title>Comparative Genomics Reveals Insights into the Divergent Evolution of Astigmatic Mites and Household Pest Adaptations.</title>
        <authorList>
            <person name="Xiong Q."/>
            <person name="Wan A.T.-Y."/>
            <person name="Liu X.-Y."/>
            <person name="Fung C.S.-H."/>
            <person name="Xiao X."/>
            <person name="Malainual N."/>
            <person name="Hou J."/>
            <person name="Wang L."/>
            <person name="Wang M."/>
            <person name="Yang K."/>
            <person name="Cui Y."/>
            <person name="Leung E."/>
            <person name="Nong W."/>
            <person name="Shin S.-K."/>
            <person name="Au S."/>
            <person name="Jeong K.Y."/>
            <person name="Chew F.T."/>
            <person name="Hui J."/>
            <person name="Leung T.F."/>
            <person name="Tungtrongchitr A."/>
            <person name="Zhong N."/>
            <person name="Liu Z."/>
            <person name="Tsui S."/>
        </authorList>
    </citation>
    <scope>NUCLEOTIDE SEQUENCE</scope>
    <source>
        <strain evidence="11">Derf</strain>
        <tissue evidence="11">Whole organism</tissue>
    </source>
</reference>
<dbReference type="GO" id="GO:0046854">
    <property type="term" value="P:phosphatidylinositol phosphate biosynthetic process"/>
    <property type="evidence" value="ECO:0007669"/>
    <property type="project" value="InterPro"/>
</dbReference>
<evidence type="ECO:0000256" key="6">
    <source>
        <dbReference type="ARBA" id="ARBA00022801"/>
    </source>
</evidence>
<dbReference type="InterPro" id="IPR000760">
    <property type="entry name" value="Inositol_monophosphatase-like"/>
</dbReference>
<comment type="pathway">
    <text evidence="3 9">Polyol metabolism; myo-inositol biosynthesis; myo-inositol from D-glucose 6-phosphate: step 2/2.</text>
</comment>
<dbReference type="AlphaFoldDB" id="A0A922I9D6"/>
<evidence type="ECO:0000313" key="12">
    <source>
        <dbReference type="Proteomes" id="UP000790347"/>
    </source>
</evidence>
<evidence type="ECO:0000256" key="1">
    <source>
        <dbReference type="ARBA" id="ARBA00001033"/>
    </source>
</evidence>
<dbReference type="EC" id="3.1.3.25" evidence="9"/>
<dbReference type="PRINTS" id="PR00378">
    <property type="entry name" value="LIIMPHPHTASE"/>
</dbReference>
<dbReference type="PANTHER" id="PTHR20854">
    <property type="entry name" value="INOSITOL MONOPHOSPHATASE"/>
    <property type="match status" value="1"/>
</dbReference>
<evidence type="ECO:0000313" key="10">
    <source>
        <dbReference type="EMBL" id="KAH7636623.1"/>
    </source>
</evidence>
<evidence type="ECO:0000256" key="5">
    <source>
        <dbReference type="ARBA" id="ARBA00022723"/>
    </source>
</evidence>
<evidence type="ECO:0000256" key="9">
    <source>
        <dbReference type="RuleBase" id="RU364068"/>
    </source>
</evidence>
<dbReference type="CDD" id="cd01639">
    <property type="entry name" value="IMPase"/>
    <property type="match status" value="1"/>
</dbReference>
<feature type="binding site" evidence="8">
    <location>
        <position position="97"/>
    </location>
    <ligand>
        <name>Mg(2+)</name>
        <dbReference type="ChEBI" id="CHEBI:18420"/>
        <label>1</label>
        <note>catalytic</note>
    </ligand>
</feature>
<evidence type="ECO:0000256" key="8">
    <source>
        <dbReference type="PIRSR" id="PIRSR600760-2"/>
    </source>
</evidence>
<sequence>MSSSSSLLKEYLDFAINLARQAGQKLIQWQTNGFDVMEKGIHFGSMKDLVTDADAGIENFIFTQLRHRFPDHDFLGEESDGNQMNCLESNRPTWIVDPIDGTTNFTHLFPWSCVSISLAIDQEIVLGVTYCTGQERLYHAIKNGGAFCNGYPIRVSSNVEKLSEAMIQTGIPIGYTPAEFPVNFSSDLFNTIIWPSKAFRCVGSCCMALCMVADGSIDASFMIKIKIWDMVAGYIIIKEAGGYVFNIHGDKFDPNGGNILATGNLELANKIGKLFRKCSQGIIYKH</sequence>
<dbReference type="Gene3D" id="3.30.540.10">
    <property type="entry name" value="Fructose-1,6-Bisphosphatase, subunit A, domain 1"/>
    <property type="match status" value="1"/>
</dbReference>
<dbReference type="Proteomes" id="UP000790347">
    <property type="component" value="Unassembled WGS sequence"/>
</dbReference>